<dbReference type="EMBL" id="LAZR01011312">
    <property type="protein sequence ID" value="KKM62346.1"/>
    <property type="molecule type" value="Genomic_DNA"/>
</dbReference>
<evidence type="ECO:0000313" key="3">
    <source>
        <dbReference type="EMBL" id="KKM62346.1"/>
    </source>
</evidence>
<proteinExistence type="predicted"/>
<feature type="domain" description="AB hydrolase-1" evidence="2">
    <location>
        <begin position="44"/>
        <end position="282"/>
    </location>
</feature>
<dbReference type="PANTHER" id="PTHR42977">
    <property type="entry name" value="HYDROLASE-RELATED"/>
    <property type="match status" value="1"/>
</dbReference>
<organism evidence="3">
    <name type="scientific">marine sediment metagenome</name>
    <dbReference type="NCBI Taxonomy" id="412755"/>
    <lineage>
        <taxon>unclassified sequences</taxon>
        <taxon>metagenomes</taxon>
        <taxon>ecological metagenomes</taxon>
    </lineage>
</organism>
<dbReference type="Pfam" id="PF00561">
    <property type="entry name" value="Abhydrolase_1"/>
    <property type="match status" value="1"/>
</dbReference>
<dbReference type="PRINTS" id="PR00412">
    <property type="entry name" value="EPOXHYDRLASE"/>
</dbReference>
<evidence type="ECO:0000259" key="2">
    <source>
        <dbReference type="Pfam" id="PF00561"/>
    </source>
</evidence>
<dbReference type="SUPFAM" id="SSF53474">
    <property type="entry name" value="alpha/beta-Hydrolases"/>
    <property type="match status" value="1"/>
</dbReference>
<dbReference type="NCBIfam" id="NF002043">
    <property type="entry name" value="PRK00870.1"/>
    <property type="match status" value="1"/>
</dbReference>
<protein>
    <recommendedName>
        <fullName evidence="2">AB hydrolase-1 domain-containing protein</fullName>
    </recommendedName>
</protein>
<accession>A0A0F9JJ40</accession>
<dbReference type="PANTHER" id="PTHR42977:SF3">
    <property type="entry name" value="AB HYDROLASE-1 DOMAIN-CONTAINING PROTEIN"/>
    <property type="match status" value="1"/>
</dbReference>
<keyword evidence="1" id="KW-0378">Hydrolase</keyword>
<dbReference type="InterPro" id="IPR000639">
    <property type="entry name" value="Epox_hydrolase-like"/>
</dbReference>
<sequence>MKLLRTPDDRFENLIDFPFKPNYTEVDGIRIHYVDEGPKDATEVILLMHGEPSWAFLYRHMIPILVQAGFRTVAPDLVGFGRSEKPTEQSDHTYHKHVEWITSLVIMLDLKNITLFCQDWGSLIGLRVAIENQERFKRIVLSNGGLPTGEQQMSEAFMNWRKFSREATKFSIKRIVQGATVTKLSKEVMKGYEAPFPDDSFKAGARILPSLVPINPDDPEHDANKKAFELFQQWKKPFLTAFSDSDPVTKGGDKFWQKIVPGAQGQKHTTIKNAGHFVQEDKGPELANLMVEFIKNNP</sequence>
<evidence type="ECO:0000256" key="1">
    <source>
        <dbReference type="ARBA" id="ARBA00022801"/>
    </source>
</evidence>
<reference evidence="3" key="1">
    <citation type="journal article" date="2015" name="Nature">
        <title>Complex archaea that bridge the gap between prokaryotes and eukaryotes.</title>
        <authorList>
            <person name="Spang A."/>
            <person name="Saw J.H."/>
            <person name="Jorgensen S.L."/>
            <person name="Zaremba-Niedzwiedzka K."/>
            <person name="Martijn J."/>
            <person name="Lind A.E."/>
            <person name="van Eijk R."/>
            <person name="Schleper C."/>
            <person name="Guy L."/>
            <person name="Ettema T.J."/>
        </authorList>
    </citation>
    <scope>NUCLEOTIDE SEQUENCE</scope>
</reference>
<comment type="caution">
    <text evidence="3">The sequence shown here is derived from an EMBL/GenBank/DDBJ whole genome shotgun (WGS) entry which is preliminary data.</text>
</comment>
<gene>
    <name evidence="3" type="ORF">LCGC14_1522600</name>
</gene>
<dbReference type="PRINTS" id="PR00111">
    <property type="entry name" value="ABHYDROLASE"/>
</dbReference>
<dbReference type="AlphaFoldDB" id="A0A0F9JJ40"/>
<dbReference type="GO" id="GO:0004301">
    <property type="term" value="F:epoxide hydrolase activity"/>
    <property type="evidence" value="ECO:0007669"/>
    <property type="project" value="TreeGrafter"/>
</dbReference>
<dbReference type="Gene3D" id="3.40.50.1820">
    <property type="entry name" value="alpha/beta hydrolase"/>
    <property type="match status" value="1"/>
</dbReference>
<name>A0A0F9JJ40_9ZZZZ</name>
<dbReference type="InterPro" id="IPR029058">
    <property type="entry name" value="AB_hydrolase_fold"/>
</dbReference>
<dbReference type="InterPro" id="IPR000073">
    <property type="entry name" value="AB_hydrolase_1"/>
</dbReference>
<dbReference type="InterPro" id="IPR051340">
    <property type="entry name" value="Haloalkane_dehalogenase"/>
</dbReference>